<evidence type="ECO:0000313" key="2">
    <source>
        <dbReference type="Proteomes" id="UP000652761"/>
    </source>
</evidence>
<dbReference type="GO" id="GO:0001164">
    <property type="term" value="F:RNA polymerase I core promoter sequence-specific DNA binding"/>
    <property type="evidence" value="ECO:0007669"/>
    <property type="project" value="TreeGrafter"/>
</dbReference>
<dbReference type="GO" id="GO:0001650">
    <property type="term" value="C:fibrillar center"/>
    <property type="evidence" value="ECO:0007669"/>
    <property type="project" value="TreeGrafter"/>
</dbReference>
<name>A0A843UV91_COLES</name>
<dbReference type="PANTHER" id="PTHR15319:SF1">
    <property type="entry name" value="TATA BOX-BINDING PROTEIN-ASSOCIATED FACTOR RNA POLYMERASE I SUBUNIT C"/>
    <property type="match status" value="1"/>
</dbReference>
<keyword evidence="2" id="KW-1185">Reference proteome</keyword>
<dbReference type="EMBL" id="NMUH01000836">
    <property type="protein sequence ID" value="MQL85564.1"/>
    <property type="molecule type" value="Genomic_DNA"/>
</dbReference>
<evidence type="ECO:0000313" key="1">
    <source>
        <dbReference type="EMBL" id="MQL85564.1"/>
    </source>
</evidence>
<proteinExistence type="predicted"/>
<dbReference type="OrthoDB" id="2382881at2759"/>
<dbReference type="AlphaFoldDB" id="A0A843UV91"/>
<protein>
    <submittedName>
        <fullName evidence="1">Uncharacterized protein</fullName>
    </submittedName>
</protein>
<organism evidence="1 2">
    <name type="scientific">Colocasia esculenta</name>
    <name type="common">Wild taro</name>
    <name type="synonym">Arum esculentum</name>
    <dbReference type="NCBI Taxonomy" id="4460"/>
    <lineage>
        <taxon>Eukaryota</taxon>
        <taxon>Viridiplantae</taxon>
        <taxon>Streptophyta</taxon>
        <taxon>Embryophyta</taxon>
        <taxon>Tracheophyta</taxon>
        <taxon>Spermatophyta</taxon>
        <taxon>Magnoliopsida</taxon>
        <taxon>Liliopsida</taxon>
        <taxon>Araceae</taxon>
        <taxon>Aroideae</taxon>
        <taxon>Colocasieae</taxon>
        <taxon>Colocasia</taxon>
    </lineage>
</organism>
<sequence length="252" mass="28573">MDNSKLNHVAPKQICSGYELQDHIEEELHKTYVGVSDCLNDVSILMSLYAIASQRALSSLPSDILHLAFSKYSELFTDSKDSSFEFLEWSHKALLPDCHVGPVLSLSVLLTLQQIEQKDHVICPEDRLNDDDLLFPECRRIHERVFPEILIAKDEDPSVSLQSQKLQDEKPFFIRDPRGCASGSPIHEKTSSSTVQQKGGHMSYDFRSSETTVKNDKFSIFISGNQEKPDCELFEETVLQVKENTDVNIIVQ</sequence>
<comment type="caution">
    <text evidence="1">The sequence shown here is derived from an EMBL/GenBank/DDBJ whole genome shotgun (WGS) entry which is preliminary data.</text>
</comment>
<reference evidence="1" key="1">
    <citation type="submission" date="2017-07" db="EMBL/GenBank/DDBJ databases">
        <title>Taro Niue Genome Assembly and Annotation.</title>
        <authorList>
            <person name="Atibalentja N."/>
            <person name="Keating K."/>
            <person name="Fields C.J."/>
        </authorList>
    </citation>
    <scope>NUCLEOTIDE SEQUENCE</scope>
    <source>
        <strain evidence="1">Niue_2</strain>
        <tissue evidence="1">Leaf</tissue>
    </source>
</reference>
<dbReference type="Proteomes" id="UP000652761">
    <property type="component" value="Unassembled WGS sequence"/>
</dbReference>
<accession>A0A843UV91</accession>
<gene>
    <name evidence="1" type="ORF">Taro_018075</name>
</gene>
<dbReference type="InterPro" id="IPR038801">
    <property type="entry name" value="TAF1C"/>
</dbReference>
<feature type="non-terminal residue" evidence="1">
    <location>
        <position position="1"/>
    </location>
</feature>
<dbReference type="PANTHER" id="PTHR15319">
    <property type="entry name" value="TATA BOX-BINDING PROTEIN ASSOCIATED FACTOR RNA POLYMERASE I SUBUNIT C"/>
    <property type="match status" value="1"/>
</dbReference>